<keyword evidence="3 7" id="KW-0479">Metal-binding</keyword>
<dbReference type="GO" id="GO:0046872">
    <property type="term" value="F:metal ion binding"/>
    <property type="evidence" value="ECO:0007669"/>
    <property type="project" value="UniProtKB-KW"/>
</dbReference>
<gene>
    <name evidence="10" type="ORF">EHV23_01575</name>
</gene>
<dbReference type="GO" id="GO:0017004">
    <property type="term" value="P:cytochrome complex assembly"/>
    <property type="evidence" value="ECO:0007669"/>
    <property type="project" value="UniProtKB-KW"/>
</dbReference>
<name>A0A426FTU3_9BURK</name>
<dbReference type="InterPro" id="IPR051263">
    <property type="entry name" value="C-type_cytochrome_biogenesis"/>
</dbReference>
<comment type="function">
    <text evidence="7">Possible subunit of a heme lyase.</text>
</comment>
<sequence>MPAGSGMQNGNEAPAASNGSGAPTGSDTEDPHAEAVMHTARFRALAHELRCLVCQNQTLLDSHADLAKDLRLEVVRLIDRGLDDRQIKDYLVDRYGEFVLYRPTWSWQNSILWAGPAVMLLAAGAGIWRLTRRRRLAADEGDEVDDTGDTLDGANASDDVDDDEPTPLSAEEALRLVDAQLAATDSGDRERPSR</sequence>
<keyword evidence="11" id="KW-1185">Reference proteome</keyword>
<feature type="compositionally biased region" description="Polar residues" evidence="8">
    <location>
        <begin position="1"/>
        <end position="26"/>
    </location>
</feature>
<evidence type="ECO:0000259" key="9">
    <source>
        <dbReference type="Pfam" id="PF03918"/>
    </source>
</evidence>
<evidence type="ECO:0000256" key="2">
    <source>
        <dbReference type="ARBA" id="ARBA00022617"/>
    </source>
</evidence>
<evidence type="ECO:0000313" key="11">
    <source>
        <dbReference type="Proteomes" id="UP000270261"/>
    </source>
</evidence>
<dbReference type="OrthoDB" id="9804975at2"/>
<evidence type="ECO:0000256" key="5">
    <source>
        <dbReference type="ARBA" id="ARBA00022748"/>
    </source>
</evidence>
<evidence type="ECO:0000256" key="6">
    <source>
        <dbReference type="ARBA" id="ARBA00023004"/>
    </source>
</evidence>
<keyword evidence="6 7" id="KW-0408">Iron</keyword>
<evidence type="ECO:0000313" key="10">
    <source>
        <dbReference type="EMBL" id="RRN46028.1"/>
    </source>
</evidence>
<evidence type="ECO:0000256" key="1">
    <source>
        <dbReference type="ARBA" id="ARBA00010342"/>
    </source>
</evidence>
<evidence type="ECO:0000256" key="7">
    <source>
        <dbReference type="RuleBase" id="RU364112"/>
    </source>
</evidence>
<dbReference type="EMBL" id="RRUE01000001">
    <property type="protein sequence ID" value="RRN46028.1"/>
    <property type="molecule type" value="Genomic_DNA"/>
</dbReference>
<feature type="region of interest" description="Disordered" evidence="8">
    <location>
        <begin position="139"/>
        <end position="169"/>
    </location>
</feature>
<dbReference type="FunFam" id="1.10.8.640:FF:000001">
    <property type="entry name" value="Cytochrome c-type biogenesis protein"/>
    <property type="match status" value="1"/>
</dbReference>
<keyword evidence="4 7" id="KW-0732">Signal</keyword>
<protein>
    <recommendedName>
        <fullName evidence="7">Cytochrome c-type biogenesis protein</fullName>
    </recommendedName>
</protein>
<keyword evidence="2 7" id="KW-0349">Heme</keyword>
<feature type="compositionally biased region" description="Acidic residues" evidence="8">
    <location>
        <begin position="139"/>
        <end position="149"/>
    </location>
</feature>
<feature type="transmembrane region" description="Helical" evidence="7">
    <location>
        <begin position="110"/>
        <end position="128"/>
    </location>
</feature>
<dbReference type="CDD" id="cd16378">
    <property type="entry name" value="CcmH_N"/>
    <property type="match status" value="1"/>
</dbReference>
<keyword evidence="5" id="KW-0201">Cytochrome c-type biogenesis</keyword>
<evidence type="ECO:0000256" key="4">
    <source>
        <dbReference type="ARBA" id="ARBA00022729"/>
    </source>
</evidence>
<dbReference type="PANTHER" id="PTHR47870:SF1">
    <property type="entry name" value="CYTOCHROME C-TYPE BIOGENESIS PROTEIN CCMH"/>
    <property type="match status" value="1"/>
</dbReference>
<proteinExistence type="inferred from homology"/>
<dbReference type="InterPro" id="IPR038297">
    <property type="entry name" value="CcmH/CycL/NrfF/Ccl2_sf"/>
</dbReference>
<comment type="caution">
    <text evidence="10">The sequence shown here is derived from an EMBL/GenBank/DDBJ whole genome shotgun (WGS) entry which is preliminary data.</text>
</comment>
<keyword evidence="7" id="KW-0812">Transmembrane</keyword>
<keyword evidence="7" id="KW-0472">Membrane</keyword>
<evidence type="ECO:0000256" key="8">
    <source>
        <dbReference type="SAM" id="MobiDB-lite"/>
    </source>
</evidence>
<dbReference type="AlphaFoldDB" id="A0A426FTU3"/>
<dbReference type="PANTHER" id="PTHR47870">
    <property type="entry name" value="CYTOCHROME C-TYPE BIOGENESIS PROTEIN CCMH"/>
    <property type="match status" value="1"/>
</dbReference>
<comment type="similarity">
    <text evidence="1 7">Belongs to the CcmH/CycL/Ccl2/NrfF family.</text>
</comment>
<dbReference type="InterPro" id="IPR005616">
    <property type="entry name" value="CcmH/CycL/Ccl2/NrfF_N"/>
</dbReference>
<feature type="domain" description="CcmH/CycL/Ccl2/NrfF N-terminal" evidence="9">
    <location>
        <begin position="29"/>
        <end position="142"/>
    </location>
</feature>
<accession>A0A426FTU3</accession>
<dbReference type="Gene3D" id="1.10.8.640">
    <property type="entry name" value="Cytochrome C biogenesis protein"/>
    <property type="match status" value="1"/>
</dbReference>
<feature type="region of interest" description="Disordered" evidence="8">
    <location>
        <begin position="1"/>
        <end position="31"/>
    </location>
</feature>
<dbReference type="GO" id="GO:0005886">
    <property type="term" value="C:plasma membrane"/>
    <property type="evidence" value="ECO:0007669"/>
    <property type="project" value="TreeGrafter"/>
</dbReference>
<dbReference type="Proteomes" id="UP000270261">
    <property type="component" value="Unassembled WGS sequence"/>
</dbReference>
<reference evidence="10 11" key="1">
    <citation type="submission" date="2018-11" db="EMBL/GenBank/DDBJ databases">
        <title>Genome sequencing of Lautropia sp. KCOM 2505 (= ChDC F240).</title>
        <authorList>
            <person name="Kook J.-K."/>
            <person name="Park S.-N."/>
            <person name="Lim Y.K."/>
        </authorList>
    </citation>
    <scope>NUCLEOTIDE SEQUENCE [LARGE SCALE GENOMIC DNA]</scope>
    <source>
        <strain evidence="10 11">KCOM 2505</strain>
    </source>
</reference>
<keyword evidence="7" id="KW-1133">Transmembrane helix</keyword>
<evidence type="ECO:0000256" key="3">
    <source>
        <dbReference type="ARBA" id="ARBA00022723"/>
    </source>
</evidence>
<organism evidence="10 11">
    <name type="scientific">Lautropia dentalis</name>
    <dbReference type="NCBI Taxonomy" id="2490857"/>
    <lineage>
        <taxon>Bacteria</taxon>
        <taxon>Pseudomonadati</taxon>
        <taxon>Pseudomonadota</taxon>
        <taxon>Betaproteobacteria</taxon>
        <taxon>Burkholderiales</taxon>
        <taxon>Burkholderiaceae</taxon>
        <taxon>Lautropia</taxon>
    </lineage>
</organism>
<dbReference type="Pfam" id="PF03918">
    <property type="entry name" value="CcmH"/>
    <property type="match status" value="1"/>
</dbReference>